<gene>
    <name evidence="4" type="ORF">FPE_LOCUS32766</name>
</gene>
<keyword evidence="3" id="KW-1133">Transmembrane helix</keyword>
<keyword evidence="3" id="KW-0472">Membrane</keyword>
<sequence>MSEFQQMQGSLHKSRSKIEAGIFIWISKLKLLPFLLLLVAFAELEHVKDAQGLNGKLEIAGRTIKALSIISISLLAVKNLSYFSPLFITGVLEAISTDMLMNIYILGLNQLSDIEIDKKWQLMYAQSSCKGSSSTSRRHGFSAAPFLQKTGLILFHNAKCHFLQAFASFSKSRGWLEHRYRQNVFIIKVHSDSQDNSIPQGRVLMNKTAQVEGRNGERIRSRPPRCEKKLCQLRWFPFFFLTERCRATSGKMAIIGGRRKMERWWKRLMKGSWYVLDHISLLHELQ</sequence>
<proteinExistence type="inferred from homology"/>
<evidence type="ECO:0000256" key="3">
    <source>
        <dbReference type="SAM" id="Phobius"/>
    </source>
</evidence>
<keyword evidence="5" id="KW-1185">Reference proteome</keyword>
<name>A0AAD2EEN7_9LAMI</name>
<accession>A0AAD2EEN7</accession>
<evidence type="ECO:0000313" key="5">
    <source>
        <dbReference type="Proteomes" id="UP000834106"/>
    </source>
</evidence>
<organism evidence="4 5">
    <name type="scientific">Fraxinus pennsylvanica</name>
    <dbReference type="NCBI Taxonomy" id="56036"/>
    <lineage>
        <taxon>Eukaryota</taxon>
        <taxon>Viridiplantae</taxon>
        <taxon>Streptophyta</taxon>
        <taxon>Embryophyta</taxon>
        <taxon>Tracheophyta</taxon>
        <taxon>Spermatophyta</taxon>
        <taxon>Magnoliopsida</taxon>
        <taxon>eudicotyledons</taxon>
        <taxon>Gunneridae</taxon>
        <taxon>Pentapetalae</taxon>
        <taxon>asterids</taxon>
        <taxon>lamiids</taxon>
        <taxon>Lamiales</taxon>
        <taxon>Oleaceae</taxon>
        <taxon>Oleeae</taxon>
        <taxon>Fraxinus</taxon>
    </lineage>
</organism>
<dbReference type="EMBL" id="OU503056">
    <property type="protein sequence ID" value="CAI9785336.1"/>
    <property type="molecule type" value="Genomic_DNA"/>
</dbReference>
<comment type="similarity">
    <text evidence="1">Belongs to the UbiA prenyltransferase family.</text>
</comment>
<keyword evidence="3" id="KW-0812">Transmembrane</keyword>
<evidence type="ECO:0000256" key="1">
    <source>
        <dbReference type="ARBA" id="ARBA00005985"/>
    </source>
</evidence>
<evidence type="ECO:0000313" key="4">
    <source>
        <dbReference type="EMBL" id="CAI9785336.1"/>
    </source>
</evidence>
<dbReference type="Proteomes" id="UP000834106">
    <property type="component" value="Chromosome 21"/>
</dbReference>
<dbReference type="PANTHER" id="PTHR43009:SF6">
    <property type="entry name" value="HOMOGENTISATE PHYTYLTRANSFERASE 1, CHLOROPLASTIC"/>
    <property type="match status" value="1"/>
</dbReference>
<evidence type="ECO:0000256" key="2">
    <source>
        <dbReference type="ARBA" id="ARBA00022679"/>
    </source>
</evidence>
<dbReference type="AlphaFoldDB" id="A0AAD2EEN7"/>
<protein>
    <submittedName>
        <fullName evidence="4">Uncharacterized protein</fullName>
    </submittedName>
</protein>
<dbReference type="GO" id="GO:0016740">
    <property type="term" value="F:transferase activity"/>
    <property type="evidence" value="ECO:0007669"/>
    <property type="project" value="UniProtKB-KW"/>
</dbReference>
<feature type="transmembrane region" description="Helical" evidence="3">
    <location>
        <begin position="20"/>
        <end position="39"/>
    </location>
</feature>
<keyword evidence="2" id="KW-0808">Transferase</keyword>
<dbReference type="PANTHER" id="PTHR43009">
    <property type="entry name" value="HOMOGENTISATE SOLANESYLTRANSFERASE, CHLOROPLASTIC"/>
    <property type="match status" value="1"/>
</dbReference>
<reference evidence="4" key="1">
    <citation type="submission" date="2023-05" db="EMBL/GenBank/DDBJ databases">
        <authorList>
            <person name="Huff M."/>
        </authorList>
    </citation>
    <scope>NUCLEOTIDE SEQUENCE</scope>
</reference>